<evidence type="ECO:0000256" key="2">
    <source>
        <dbReference type="ARBA" id="ARBA00023082"/>
    </source>
</evidence>
<sequence length="196" mass="23689">MRPKVCTPHIAKEWNLFFTDGREGLYHCFMLFYDDFYRLGLHWYKTPDFVKECIHNLFLELWKDWERREHVNNKKQYVIAVYKRVCHKTFQDYDSKSAAPILQGDAVEPWEQSYEELLVISQSEEHTRDKLRAALERLTKRQKQIIELRFYKNQPISEIAILLSLTERTVYNTLHSAIRTLRSYLLSLIYLLLHCQ</sequence>
<dbReference type="InterPro" id="IPR014284">
    <property type="entry name" value="RNA_pol_sigma-70_dom"/>
</dbReference>
<comment type="caution">
    <text evidence="6">The sequence shown here is derived from an EMBL/GenBank/DDBJ whole genome shotgun (WGS) entry which is preliminary data.</text>
</comment>
<dbReference type="Pfam" id="PF08281">
    <property type="entry name" value="Sigma70_r4_2"/>
    <property type="match status" value="1"/>
</dbReference>
<evidence type="ECO:0000259" key="5">
    <source>
        <dbReference type="Pfam" id="PF08281"/>
    </source>
</evidence>
<dbReference type="NCBIfam" id="TIGR02937">
    <property type="entry name" value="sigma70-ECF"/>
    <property type="match status" value="1"/>
</dbReference>
<dbReference type="EMBL" id="JBHRTA010000038">
    <property type="protein sequence ID" value="MFC3198944.1"/>
    <property type="molecule type" value="Genomic_DNA"/>
</dbReference>
<gene>
    <name evidence="6" type="ORF">ACFOET_15075</name>
</gene>
<keyword evidence="7" id="KW-1185">Reference proteome</keyword>
<dbReference type="CDD" id="cd06171">
    <property type="entry name" value="Sigma70_r4"/>
    <property type="match status" value="1"/>
</dbReference>
<proteinExistence type="predicted"/>
<feature type="domain" description="RNA polymerase sigma factor 70 region 4 type 2" evidence="5">
    <location>
        <begin position="129"/>
        <end position="181"/>
    </location>
</feature>
<keyword evidence="1" id="KW-0805">Transcription regulation</keyword>
<dbReference type="InterPro" id="IPR039425">
    <property type="entry name" value="RNA_pol_sigma-70-like"/>
</dbReference>
<organism evidence="6 7">
    <name type="scientific">Parapedobacter deserti</name>
    <dbReference type="NCBI Taxonomy" id="1912957"/>
    <lineage>
        <taxon>Bacteria</taxon>
        <taxon>Pseudomonadati</taxon>
        <taxon>Bacteroidota</taxon>
        <taxon>Sphingobacteriia</taxon>
        <taxon>Sphingobacteriales</taxon>
        <taxon>Sphingobacteriaceae</taxon>
        <taxon>Parapedobacter</taxon>
    </lineage>
</organism>
<dbReference type="Proteomes" id="UP001595526">
    <property type="component" value="Unassembled WGS sequence"/>
</dbReference>
<dbReference type="RefSeq" id="WP_379024090.1">
    <property type="nucleotide sequence ID" value="NZ_JBHRTA010000038.1"/>
</dbReference>
<dbReference type="InterPro" id="IPR013324">
    <property type="entry name" value="RNA_pol_sigma_r3/r4-like"/>
</dbReference>
<reference evidence="7" key="1">
    <citation type="journal article" date="2019" name="Int. J. Syst. Evol. Microbiol.">
        <title>The Global Catalogue of Microorganisms (GCM) 10K type strain sequencing project: providing services to taxonomists for standard genome sequencing and annotation.</title>
        <authorList>
            <consortium name="The Broad Institute Genomics Platform"/>
            <consortium name="The Broad Institute Genome Sequencing Center for Infectious Disease"/>
            <person name="Wu L."/>
            <person name="Ma J."/>
        </authorList>
    </citation>
    <scope>NUCLEOTIDE SEQUENCE [LARGE SCALE GENOMIC DNA]</scope>
    <source>
        <strain evidence="7">KCTC 52416</strain>
    </source>
</reference>
<evidence type="ECO:0000256" key="3">
    <source>
        <dbReference type="ARBA" id="ARBA00023163"/>
    </source>
</evidence>
<keyword evidence="4" id="KW-0175">Coiled coil</keyword>
<keyword evidence="3" id="KW-0804">Transcription</keyword>
<dbReference type="PANTHER" id="PTHR43133">
    <property type="entry name" value="RNA POLYMERASE ECF-TYPE SIGMA FACTO"/>
    <property type="match status" value="1"/>
</dbReference>
<dbReference type="SUPFAM" id="SSF88659">
    <property type="entry name" value="Sigma3 and sigma4 domains of RNA polymerase sigma factors"/>
    <property type="match status" value="1"/>
</dbReference>
<feature type="coiled-coil region" evidence="4">
    <location>
        <begin position="121"/>
        <end position="148"/>
    </location>
</feature>
<dbReference type="InterPro" id="IPR013249">
    <property type="entry name" value="RNA_pol_sigma70_r4_t2"/>
</dbReference>
<evidence type="ECO:0000256" key="1">
    <source>
        <dbReference type="ARBA" id="ARBA00023015"/>
    </source>
</evidence>
<accession>A0ABV7JQ64</accession>
<protein>
    <submittedName>
        <fullName evidence="6">Sigma-70 family RNA polymerase sigma factor</fullName>
    </submittedName>
</protein>
<dbReference type="InterPro" id="IPR036388">
    <property type="entry name" value="WH-like_DNA-bd_sf"/>
</dbReference>
<evidence type="ECO:0000313" key="6">
    <source>
        <dbReference type="EMBL" id="MFC3198944.1"/>
    </source>
</evidence>
<keyword evidence="2" id="KW-0731">Sigma factor</keyword>
<dbReference type="Gene3D" id="1.10.10.10">
    <property type="entry name" value="Winged helix-like DNA-binding domain superfamily/Winged helix DNA-binding domain"/>
    <property type="match status" value="1"/>
</dbReference>
<evidence type="ECO:0000313" key="7">
    <source>
        <dbReference type="Proteomes" id="UP001595526"/>
    </source>
</evidence>
<evidence type="ECO:0000256" key="4">
    <source>
        <dbReference type="SAM" id="Coils"/>
    </source>
</evidence>
<name>A0ABV7JQ64_9SPHI</name>
<dbReference type="PANTHER" id="PTHR43133:SF46">
    <property type="entry name" value="RNA POLYMERASE SIGMA-70 FACTOR ECF SUBFAMILY"/>
    <property type="match status" value="1"/>
</dbReference>